<evidence type="ECO:0000256" key="1">
    <source>
        <dbReference type="ARBA" id="ARBA00008791"/>
    </source>
</evidence>
<comment type="caution">
    <text evidence="3">The sequence shown here is derived from an EMBL/GenBank/DDBJ whole genome shotgun (WGS) entry which is preliminary data.</text>
</comment>
<reference evidence="3" key="1">
    <citation type="submission" date="2024-05" db="EMBL/GenBank/DDBJ databases">
        <title>30 novel species of actinomycetes from the DSMZ collection.</title>
        <authorList>
            <person name="Nouioui I."/>
        </authorList>
    </citation>
    <scope>NUCLEOTIDE SEQUENCE</scope>
    <source>
        <strain evidence="3">DSM 40473</strain>
    </source>
</reference>
<dbReference type="PANTHER" id="PTHR31964">
    <property type="entry name" value="ADENINE NUCLEOTIDE ALPHA HYDROLASES-LIKE SUPERFAMILY PROTEIN"/>
    <property type="match status" value="1"/>
</dbReference>
<organism evidence="3 4">
    <name type="scientific">Streptomyces hesseae</name>
    <dbReference type="NCBI Taxonomy" id="3075519"/>
    <lineage>
        <taxon>Bacteria</taxon>
        <taxon>Bacillati</taxon>
        <taxon>Actinomycetota</taxon>
        <taxon>Actinomycetes</taxon>
        <taxon>Kitasatosporales</taxon>
        <taxon>Streptomycetaceae</taxon>
        <taxon>Streptomyces</taxon>
    </lineage>
</organism>
<feature type="domain" description="UspA" evidence="2">
    <location>
        <begin position="6"/>
        <end position="146"/>
    </location>
</feature>
<protein>
    <submittedName>
        <fullName evidence="3">Universal stress protein</fullName>
    </submittedName>
</protein>
<dbReference type="InterPro" id="IPR006015">
    <property type="entry name" value="Universal_stress_UspA"/>
</dbReference>
<dbReference type="Pfam" id="PF00582">
    <property type="entry name" value="Usp"/>
    <property type="match status" value="1"/>
</dbReference>
<dbReference type="Proteomes" id="UP001180531">
    <property type="component" value="Unassembled WGS sequence"/>
</dbReference>
<dbReference type="CDD" id="cd00293">
    <property type="entry name" value="USP-like"/>
    <property type="match status" value="1"/>
</dbReference>
<proteinExistence type="inferred from homology"/>
<sequence>MSQLVKRVVVGVDGSEGSRAALELAVREAVRHRAELCPVLAWRPPGGEALDAMNPAPEDIRHIWERRARERLEEACGRTLREAGDRPRVAPVVVRADAGPALVACARHDTDLLVMGTGGHGLLHRIRYGSARRHCLRHAVCPVLVVAAEESASASWADRPMPRPARRS</sequence>
<keyword evidence="4" id="KW-1185">Reference proteome</keyword>
<evidence type="ECO:0000313" key="4">
    <source>
        <dbReference type="Proteomes" id="UP001180531"/>
    </source>
</evidence>
<dbReference type="PANTHER" id="PTHR31964:SF113">
    <property type="entry name" value="USPA DOMAIN-CONTAINING PROTEIN"/>
    <property type="match status" value="1"/>
</dbReference>
<evidence type="ECO:0000313" key="3">
    <source>
        <dbReference type="EMBL" id="MDT0449740.1"/>
    </source>
</evidence>
<dbReference type="SUPFAM" id="SSF52402">
    <property type="entry name" value="Adenine nucleotide alpha hydrolases-like"/>
    <property type="match status" value="1"/>
</dbReference>
<dbReference type="PRINTS" id="PR01438">
    <property type="entry name" value="UNVRSLSTRESS"/>
</dbReference>
<dbReference type="InterPro" id="IPR014729">
    <property type="entry name" value="Rossmann-like_a/b/a_fold"/>
</dbReference>
<dbReference type="Gene3D" id="3.40.50.620">
    <property type="entry name" value="HUPs"/>
    <property type="match status" value="1"/>
</dbReference>
<dbReference type="EMBL" id="JAVRFI010000005">
    <property type="protein sequence ID" value="MDT0449740.1"/>
    <property type="molecule type" value="Genomic_DNA"/>
</dbReference>
<dbReference type="InterPro" id="IPR006016">
    <property type="entry name" value="UspA"/>
</dbReference>
<accession>A0ABU2SLG2</accession>
<comment type="similarity">
    <text evidence="1">Belongs to the universal stress protein A family.</text>
</comment>
<gene>
    <name evidence="3" type="ORF">RM609_11740</name>
</gene>
<evidence type="ECO:0000259" key="2">
    <source>
        <dbReference type="Pfam" id="PF00582"/>
    </source>
</evidence>
<name>A0ABU2SLG2_9ACTN</name>
<dbReference type="RefSeq" id="WP_311610259.1">
    <property type="nucleotide sequence ID" value="NZ_JAVRFI010000005.1"/>
</dbReference>